<dbReference type="CDD" id="cd00140">
    <property type="entry name" value="beta_clamp"/>
    <property type="match status" value="1"/>
</dbReference>
<evidence type="ECO:0000256" key="7">
    <source>
        <dbReference type="ARBA" id="ARBA00022932"/>
    </source>
</evidence>
<dbReference type="GO" id="GO:0003887">
    <property type="term" value="F:DNA-directed DNA polymerase activity"/>
    <property type="evidence" value="ECO:0007669"/>
    <property type="project" value="UniProtKB-KW"/>
</dbReference>
<keyword evidence="5" id="KW-0548">Nucleotidyltransferase</keyword>
<dbReference type="GO" id="GO:0003677">
    <property type="term" value="F:DNA binding"/>
    <property type="evidence" value="ECO:0007669"/>
    <property type="project" value="UniProtKB-KW"/>
</dbReference>
<evidence type="ECO:0000256" key="3">
    <source>
        <dbReference type="ARBA" id="ARBA00022490"/>
    </source>
</evidence>
<keyword evidence="8" id="KW-0238">DNA-binding</keyword>
<dbReference type="PANTHER" id="PTHR30478:SF0">
    <property type="entry name" value="BETA SLIDING CLAMP"/>
    <property type="match status" value="1"/>
</dbReference>
<reference evidence="11" key="1">
    <citation type="submission" date="2020-11" db="EMBL/GenBank/DDBJ databases">
        <authorList>
            <person name="Tran Van P."/>
        </authorList>
    </citation>
    <scope>NUCLEOTIDE SEQUENCE</scope>
</reference>
<keyword evidence="3" id="KW-0963">Cytoplasm</keyword>
<evidence type="ECO:0000313" key="12">
    <source>
        <dbReference type="Proteomes" id="UP000677054"/>
    </source>
</evidence>
<keyword evidence="7" id="KW-0239">DNA-directed DNA polymerase</keyword>
<comment type="subcellular location">
    <subcellularLocation>
        <location evidence="1">Cytoplasm</location>
    </subcellularLocation>
</comment>
<dbReference type="Gene3D" id="3.10.150.10">
    <property type="entry name" value="DNA Polymerase III, subunit A, domain 2"/>
    <property type="match status" value="2"/>
</dbReference>
<dbReference type="Pfam" id="PF02767">
    <property type="entry name" value="DNA_pol3_beta_2"/>
    <property type="match status" value="1"/>
</dbReference>
<evidence type="ECO:0000256" key="2">
    <source>
        <dbReference type="ARBA" id="ARBA00010752"/>
    </source>
</evidence>
<evidence type="ECO:0000259" key="10">
    <source>
        <dbReference type="Pfam" id="PF02767"/>
    </source>
</evidence>
<keyword evidence="6" id="KW-0235">DNA replication</keyword>
<dbReference type="Proteomes" id="UP000677054">
    <property type="component" value="Unassembled WGS sequence"/>
</dbReference>
<evidence type="ECO:0000256" key="5">
    <source>
        <dbReference type="ARBA" id="ARBA00022695"/>
    </source>
</evidence>
<proteinExistence type="inferred from homology"/>
<keyword evidence="12" id="KW-1185">Reference proteome</keyword>
<gene>
    <name evidence="11" type="ORF">DSTB1V02_LOCUS15116</name>
</gene>
<evidence type="ECO:0008006" key="13">
    <source>
        <dbReference type="Google" id="ProtNLM"/>
    </source>
</evidence>
<evidence type="ECO:0000256" key="1">
    <source>
        <dbReference type="ARBA" id="ARBA00004496"/>
    </source>
</evidence>
<keyword evidence="4" id="KW-0808">Transferase</keyword>
<name>A0A7R9AJB4_9CRUS</name>
<dbReference type="InterPro" id="IPR022634">
    <property type="entry name" value="DNA_polIII_beta_N"/>
</dbReference>
<dbReference type="InterPro" id="IPR046938">
    <property type="entry name" value="DNA_clamp_sf"/>
</dbReference>
<dbReference type="AlphaFoldDB" id="A0A7R9AJB4"/>
<dbReference type="GO" id="GO:0006271">
    <property type="term" value="P:DNA strand elongation involved in DNA replication"/>
    <property type="evidence" value="ECO:0007669"/>
    <property type="project" value="TreeGrafter"/>
</dbReference>
<evidence type="ECO:0000256" key="6">
    <source>
        <dbReference type="ARBA" id="ARBA00022705"/>
    </source>
</evidence>
<dbReference type="GO" id="GO:0008408">
    <property type="term" value="F:3'-5' exonuclease activity"/>
    <property type="evidence" value="ECO:0007669"/>
    <property type="project" value="InterPro"/>
</dbReference>
<accession>A0A7R9AJB4</accession>
<dbReference type="EMBL" id="LR924148">
    <property type="protein sequence ID" value="CAD7255371.1"/>
    <property type="molecule type" value="Genomic_DNA"/>
</dbReference>
<evidence type="ECO:0000256" key="8">
    <source>
        <dbReference type="ARBA" id="ARBA00023125"/>
    </source>
</evidence>
<dbReference type="SUPFAM" id="SSF55979">
    <property type="entry name" value="DNA clamp"/>
    <property type="match status" value="2"/>
</dbReference>
<dbReference type="OrthoDB" id="448575at2759"/>
<dbReference type="EMBL" id="CAJPEV010024630">
    <property type="protein sequence ID" value="CAG0908521.1"/>
    <property type="molecule type" value="Genomic_DNA"/>
</dbReference>
<dbReference type="InterPro" id="IPR022637">
    <property type="entry name" value="DNA_polIII_beta_cen"/>
</dbReference>
<feature type="domain" description="DNA polymerase III beta sliding clamp central" evidence="10">
    <location>
        <begin position="97"/>
        <end position="128"/>
    </location>
</feature>
<comment type="similarity">
    <text evidence="2">Belongs to the beta sliding clamp family.</text>
</comment>
<dbReference type="GO" id="GO:0005737">
    <property type="term" value="C:cytoplasm"/>
    <property type="evidence" value="ECO:0007669"/>
    <property type="project" value="UniProtKB-SubCell"/>
</dbReference>
<dbReference type="Pfam" id="PF00712">
    <property type="entry name" value="DNA_pol3_beta"/>
    <property type="match status" value="1"/>
</dbReference>
<evidence type="ECO:0000256" key="4">
    <source>
        <dbReference type="ARBA" id="ARBA00022679"/>
    </source>
</evidence>
<organism evidence="11">
    <name type="scientific">Darwinula stevensoni</name>
    <dbReference type="NCBI Taxonomy" id="69355"/>
    <lineage>
        <taxon>Eukaryota</taxon>
        <taxon>Metazoa</taxon>
        <taxon>Ecdysozoa</taxon>
        <taxon>Arthropoda</taxon>
        <taxon>Crustacea</taxon>
        <taxon>Oligostraca</taxon>
        <taxon>Ostracoda</taxon>
        <taxon>Podocopa</taxon>
        <taxon>Podocopida</taxon>
        <taxon>Darwinulocopina</taxon>
        <taxon>Darwinuloidea</taxon>
        <taxon>Darwinulidae</taxon>
        <taxon>Darwinula</taxon>
    </lineage>
</organism>
<feature type="non-terminal residue" evidence="11">
    <location>
        <position position="131"/>
    </location>
</feature>
<dbReference type="InterPro" id="IPR001001">
    <property type="entry name" value="DNA_polIII_beta"/>
</dbReference>
<dbReference type="GO" id="GO:0009360">
    <property type="term" value="C:DNA polymerase III complex"/>
    <property type="evidence" value="ECO:0007669"/>
    <property type="project" value="InterPro"/>
</dbReference>
<dbReference type="PANTHER" id="PTHR30478">
    <property type="entry name" value="DNA POLYMERASE III SUBUNIT BETA"/>
    <property type="match status" value="1"/>
</dbReference>
<feature type="domain" description="DNA polymerase III beta sliding clamp N-terminal" evidence="9">
    <location>
        <begin position="2"/>
        <end position="86"/>
    </location>
</feature>
<evidence type="ECO:0000313" key="11">
    <source>
        <dbReference type="EMBL" id="CAD7255371.1"/>
    </source>
</evidence>
<sequence>MLQKTGQDVQFTSSDLEIQLRCTAAIGADSGQILTTVNARKLLDILRTMPADQVVSLESQENKLLLKGGKSRFSLQTLPAQDFPLVQESTQLGPAFELPQKVLKNLLSQVSFAMAVQDIRYYLNGVLFVAE</sequence>
<evidence type="ECO:0000259" key="9">
    <source>
        <dbReference type="Pfam" id="PF00712"/>
    </source>
</evidence>
<protein>
    <recommendedName>
        <fullName evidence="13">DNA polymerase III subunit beta</fullName>
    </recommendedName>
</protein>